<feature type="region of interest" description="Disordered" evidence="1">
    <location>
        <begin position="843"/>
        <end position="887"/>
    </location>
</feature>
<name>A0AAD6UYS4_9AGAR</name>
<comment type="caution">
    <text evidence="2">The sequence shown here is derived from an EMBL/GenBank/DDBJ whole genome shotgun (WGS) entry which is preliminary data.</text>
</comment>
<feature type="compositionally biased region" description="Pro residues" evidence="1">
    <location>
        <begin position="392"/>
        <end position="406"/>
    </location>
</feature>
<feature type="compositionally biased region" description="Polar residues" evidence="1">
    <location>
        <begin position="624"/>
        <end position="633"/>
    </location>
</feature>
<keyword evidence="3" id="KW-1185">Reference proteome</keyword>
<feature type="compositionally biased region" description="Low complexity" evidence="1">
    <location>
        <begin position="142"/>
        <end position="151"/>
    </location>
</feature>
<feature type="region of interest" description="Disordered" evidence="1">
    <location>
        <begin position="348"/>
        <end position="374"/>
    </location>
</feature>
<feature type="compositionally biased region" description="Acidic residues" evidence="1">
    <location>
        <begin position="868"/>
        <end position="877"/>
    </location>
</feature>
<gene>
    <name evidence="2" type="ORF">GGX14DRAFT_575515</name>
</gene>
<feature type="region of interest" description="Disordered" evidence="1">
    <location>
        <begin position="594"/>
        <end position="649"/>
    </location>
</feature>
<proteinExistence type="predicted"/>
<feature type="region of interest" description="Disordered" evidence="1">
    <location>
        <begin position="224"/>
        <end position="280"/>
    </location>
</feature>
<feature type="region of interest" description="Disordered" evidence="1">
    <location>
        <begin position="123"/>
        <end position="151"/>
    </location>
</feature>
<reference evidence="2" key="1">
    <citation type="submission" date="2023-03" db="EMBL/GenBank/DDBJ databases">
        <title>Massive genome expansion in bonnet fungi (Mycena s.s.) driven by repeated elements and novel gene families across ecological guilds.</title>
        <authorList>
            <consortium name="Lawrence Berkeley National Laboratory"/>
            <person name="Harder C.B."/>
            <person name="Miyauchi S."/>
            <person name="Viragh M."/>
            <person name="Kuo A."/>
            <person name="Thoen E."/>
            <person name="Andreopoulos B."/>
            <person name="Lu D."/>
            <person name="Skrede I."/>
            <person name="Drula E."/>
            <person name="Henrissat B."/>
            <person name="Morin E."/>
            <person name="Kohler A."/>
            <person name="Barry K."/>
            <person name="LaButti K."/>
            <person name="Morin E."/>
            <person name="Salamov A."/>
            <person name="Lipzen A."/>
            <person name="Mereny Z."/>
            <person name="Hegedus B."/>
            <person name="Baldrian P."/>
            <person name="Stursova M."/>
            <person name="Weitz H."/>
            <person name="Taylor A."/>
            <person name="Grigoriev I.V."/>
            <person name="Nagy L.G."/>
            <person name="Martin F."/>
            <person name="Kauserud H."/>
        </authorList>
    </citation>
    <scope>NUCLEOTIDE SEQUENCE</scope>
    <source>
        <strain evidence="2">9144</strain>
    </source>
</reference>
<dbReference type="EMBL" id="JARJCW010000090">
    <property type="protein sequence ID" value="KAJ7195456.1"/>
    <property type="molecule type" value="Genomic_DNA"/>
</dbReference>
<dbReference type="Proteomes" id="UP001219525">
    <property type="component" value="Unassembled WGS sequence"/>
</dbReference>
<feature type="compositionally biased region" description="Polar residues" evidence="1">
    <location>
        <begin position="539"/>
        <end position="553"/>
    </location>
</feature>
<feature type="region of interest" description="Disordered" evidence="1">
    <location>
        <begin position="295"/>
        <end position="329"/>
    </location>
</feature>
<feature type="compositionally biased region" description="Basic and acidic residues" evidence="1">
    <location>
        <begin position="730"/>
        <end position="740"/>
    </location>
</feature>
<evidence type="ECO:0000256" key="1">
    <source>
        <dbReference type="SAM" id="MobiDB-lite"/>
    </source>
</evidence>
<protein>
    <submittedName>
        <fullName evidence="2">Uncharacterized protein</fullName>
    </submittedName>
</protein>
<feature type="region of interest" description="Disordered" evidence="1">
    <location>
        <begin position="938"/>
        <end position="961"/>
    </location>
</feature>
<feature type="compositionally biased region" description="Acidic residues" evidence="1">
    <location>
        <begin position="715"/>
        <end position="729"/>
    </location>
</feature>
<accession>A0AAD6UYS4</accession>
<evidence type="ECO:0000313" key="3">
    <source>
        <dbReference type="Proteomes" id="UP001219525"/>
    </source>
</evidence>
<feature type="region of interest" description="Disordered" evidence="1">
    <location>
        <begin position="390"/>
        <end position="555"/>
    </location>
</feature>
<dbReference type="PANTHER" id="PTHR24216:SF65">
    <property type="entry name" value="PAXILLIN-LIKE PROTEIN 1"/>
    <property type="match status" value="1"/>
</dbReference>
<dbReference type="AlphaFoldDB" id="A0AAD6UYS4"/>
<feature type="region of interest" description="Disordered" evidence="1">
    <location>
        <begin position="678"/>
        <end position="740"/>
    </location>
</feature>
<organism evidence="2 3">
    <name type="scientific">Mycena pura</name>
    <dbReference type="NCBI Taxonomy" id="153505"/>
    <lineage>
        <taxon>Eukaryota</taxon>
        <taxon>Fungi</taxon>
        <taxon>Dikarya</taxon>
        <taxon>Basidiomycota</taxon>
        <taxon>Agaricomycotina</taxon>
        <taxon>Agaricomycetes</taxon>
        <taxon>Agaricomycetidae</taxon>
        <taxon>Agaricales</taxon>
        <taxon>Marasmiineae</taxon>
        <taxon>Mycenaceae</taxon>
        <taxon>Mycena</taxon>
    </lineage>
</organism>
<sequence>MHIAALDESMARVEEFSCAPCPMQPEGGVSGTALLAAARASRPRTVPRALALGVPKAEEEPGCREAACRCASLPVRVTAADGAARGALVRCAERWAVHPRCICIVKRSLATLEFFLPNTARRKSMAGDNVPSTPVPLEHTPDSSPLTPSCSPSSLMDMKDDYANMSSSFFDEAIPGLGADISLPGPVDSSTDFGLLFPDIDPDVSFIQSLPGIATLSEIDTMSVDGDGESVSDGDNNINHAAPADDEGHVPPEGHNDDDAMSANGEGHADDDDAMSANGEGHAALGAPLVQYSDTDDAEFDSEPEKVGGGWASPANVDDEQQDSAREANKEVKKVIQYRRAATAAATAAANQSTTAPAAHVSTARANPSTATPAAHLSTATRALPVAIPAARAPPPASSTTRPPPVVKASRTQRAGSAIPTGSPRVDANLTAPQRAGSTPAPLRRRPIPPADSRDLFNEFMAQGGFKSVPIPGPPEGWSPRPASPENEYPASPANEHPASPANEYPASPANEYPASPANEYPASPASDELDPVGDAAAPTSSGGRPNQQQQRAVTECCDAMAELLHSCVEETGYNEERILKIFLGRIIAALEAKEKKKKKNTELHPRPKLKLRILPPKTPDPVQRSTPAESPQITPPPPVPPKELQAAVSLFMLSKGYDPKPADTDSEDDNDELEELMKKKGSRRNLFSHGMVDDTDTEDQQNKASPAKDATPEQYEDEDHDESGEDNENIDKSESESDGKSVHYEFELKFSVPFEGANTTLKVSSNIVYSELLSQLADTMSLPPKDVHVAYRFSTQIRSDPFSHLSKSIHLIELVATARDAQRTTKSKKEFKVELKDLGVNGKGKSAAKDGKGKKDKKKRKYRGDSDSEDSDDVDEDKVKKKKSMPQLVVELQEANACTEHSGDGCLKYTTGHVPLTKQDLSTWAIFLKNGYTSTTTPPPKLQVGGNKPGTAKTTPATPAPVPPAPPGFPPMPPGISPVPFGYHPYQWPMPQPWSMYQTPTATPMSKRRYEDVLSSPPEVVEDDRLFPRIGVWLQELDDGPRGIDEHNFAQFGVDFDRERYVRVVDLERLKVDELKRLIPEIAHGTASKLLAYAAADIGAIRKQARKRSRKESQSHGSRYT</sequence>
<feature type="compositionally biased region" description="Basic and acidic residues" evidence="1">
    <location>
        <begin position="246"/>
        <end position="258"/>
    </location>
</feature>
<feature type="compositionally biased region" description="Low complexity" evidence="1">
    <location>
        <begin position="348"/>
        <end position="359"/>
    </location>
</feature>
<evidence type="ECO:0000313" key="2">
    <source>
        <dbReference type="EMBL" id="KAJ7195456.1"/>
    </source>
</evidence>
<dbReference type="PANTHER" id="PTHR24216">
    <property type="entry name" value="PAXILLIN-RELATED"/>
    <property type="match status" value="1"/>
</dbReference>